<dbReference type="SUPFAM" id="SSF51430">
    <property type="entry name" value="NAD(P)-linked oxidoreductase"/>
    <property type="match status" value="1"/>
</dbReference>
<keyword evidence="9" id="KW-0560">Oxidoreductase</keyword>
<evidence type="ECO:0000256" key="4">
    <source>
        <dbReference type="ARBA" id="ARBA00022679"/>
    </source>
</evidence>
<dbReference type="Gene3D" id="3.20.20.100">
    <property type="entry name" value="NADP-dependent oxidoreductase domain"/>
    <property type="match status" value="1"/>
</dbReference>
<dbReference type="InterPro" id="IPR010737">
    <property type="entry name" value="4-carb_acid_sugar_kinase_N"/>
</dbReference>
<evidence type="ECO:0000313" key="15">
    <source>
        <dbReference type="EMBL" id="OAG01172.1"/>
    </source>
</evidence>
<dbReference type="Pfam" id="PF00248">
    <property type="entry name" value="Aldo_ket_red"/>
    <property type="match status" value="1"/>
</dbReference>
<evidence type="ECO:0000259" key="12">
    <source>
        <dbReference type="Pfam" id="PF00248"/>
    </source>
</evidence>
<accession>A0A177C2U0</accession>
<dbReference type="InterPro" id="IPR031475">
    <property type="entry name" value="NBD_C"/>
</dbReference>
<dbReference type="RefSeq" id="XP_018031537.1">
    <property type="nucleotide sequence ID" value="XM_018182207.1"/>
</dbReference>
<evidence type="ECO:0000256" key="8">
    <source>
        <dbReference type="ARBA" id="ARBA00022857"/>
    </source>
</evidence>
<dbReference type="Gene3D" id="3.40.980.20">
    <property type="entry name" value="Four-carbon acid sugar kinase, nucleotide binding domain"/>
    <property type="match status" value="1"/>
</dbReference>
<feature type="domain" description="Four-carbon acid sugar kinase nucleotide binding" evidence="14">
    <location>
        <begin position="667"/>
        <end position="827"/>
    </location>
</feature>
<dbReference type="AlphaFoldDB" id="A0A177C2U0"/>
<keyword evidence="7" id="KW-0067">ATP-binding</keyword>
<proteinExistence type="inferred from homology"/>
<dbReference type="InParanoid" id="A0A177C2U0"/>
<reference evidence="15 16" key="1">
    <citation type="submission" date="2016-05" db="EMBL/GenBank/DDBJ databases">
        <title>Comparative analysis of secretome profiles of manganese(II)-oxidizing ascomycete fungi.</title>
        <authorList>
            <consortium name="DOE Joint Genome Institute"/>
            <person name="Zeiner C.A."/>
            <person name="Purvine S.O."/>
            <person name="Zink E.M."/>
            <person name="Wu S."/>
            <person name="Pasa-Tolic L."/>
            <person name="Chaput D.L."/>
            <person name="Haridas S."/>
            <person name="Grigoriev I.V."/>
            <person name="Santelli C.M."/>
            <person name="Hansel C.M."/>
        </authorList>
    </citation>
    <scope>NUCLEOTIDE SEQUENCE [LARGE SCALE GENOMIC DNA]</scope>
    <source>
        <strain evidence="15 16">AP3s5-JAC2a</strain>
    </source>
</reference>
<dbReference type="Pfam" id="PF17042">
    <property type="entry name" value="NBD_C"/>
    <property type="match status" value="1"/>
</dbReference>
<dbReference type="InterPro" id="IPR037051">
    <property type="entry name" value="4-carb_acid_sugar_kinase_N_sf"/>
</dbReference>
<evidence type="ECO:0000256" key="11">
    <source>
        <dbReference type="ARBA" id="ARBA00023277"/>
    </source>
</evidence>
<dbReference type="InterPro" id="IPR042213">
    <property type="entry name" value="NBD_C_sf"/>
</dbReference>
<dbReference type="InterPro" id="IPR036812">
    <property type="entry name" value="NAD(P)_OxRdtase_dom_sf"/>
</dbReference>
<dbReference type="OrthoDB" id="48988at2759"/>
<dbReference type="Proteomes" id="UP000077069">
    <property type="component" value="Unassembled WGS sequence"/>
</dbReference>
<keyword evidence="11" id="KW-0119">Carbohydrate metabolism</keyword>
<dbReference type="GeneID" id="28765693"/>
<keyword evidence="16" id="KW-1185">Reference proteome</keyword>
<dbReference type="FunFam" id="3.20.20.100:FF:000004">
    <property type="entry name" value="Oxidoreductase, aldo/keto reductase"/>
    <property type="match status" value="1"/>
</dbReference>
<dbReference type="InterPro" id="IPR050523">
    <property type="entry name" value="AKR_Detox_Biosynth"/>
</dbReference>
<evidence type="ECO:0000256" key="1">
    <source>
        <dbReference type="ARBA" id="ARBA00004685"/>
    </source>
</evidence>
<comment type="pathway">
    <text evidence="1">Mycotoxin biosynthesis.</text>
</comment>
<dbReference type="PANTHER" id="PTHR43364">
    <property type="entry name" value="NADH-SPECIFIC METHYLGLYOXAL REDUCTASE-RELATED"/>
    <property type="match status" value="1"/>
</dbReference>
<dbReference type="CDD" id="cd19079">
    <property type="entry name" value="AKR_EcYajO-like"/>
    <property type="match status" value="1"/>
</dbReference>
<evidence type="ECO:0000259" key="14">
    <source>
        <dbReference type="Pfam" id="PF17042"/>
    </source>
</evidence>
<evidence type="ECO:0000256" key="7">
    <source>
        <dbReference type="ARBA" id="ARBA00022840"/>
    </source>
</evidence>
<evidence type="ECO:0000256" key="10">
    <source>
        <dbReference type="ARBA" id="ARBA00023026"/>
    </source>
</evidence>
<dbReference type="EMBL" id="KV441558">
    <property type="protein sequence ID" value="OAG01172.1"/>
    <property type="molecule type" value="Genomic_DNA"/>
</dbReference>
<name>A0A177C2U0_9PLEO</name>
<keyword evidence="4" id="KW-0808">Transferase</keyword>
<dbReference type="GO" id="GO:0016491">
    <property type="term" value="F:oxidoreductase activity"/>
    <property type="evidence" value="ECO:0007669"/>
    <property type="project" value="UniProtKB-KW"/>
</dbReference>
<keyword evidence="10" id="KW-0843">Virulence</keyword>
<gene>
    <name evidence="15" type="ORF">CC84DRAFT_1209204</name>
</gene>
<evidence type="ECO:0000256" key="6">
    <source>
        <dbReference type="ARBA" id="ARBA00022777"/>
    </source>
</evidence>
<feature type="domain" description="Four-carbon acid sugar kinase N-terminal" evidence="13">
    <location>
        <begin position="405"/>
        <end position="643"/>
    </location>
</feature>
<keyword evidence="6" id="KW-0418">Kinase</keyword>
<keyword evidence="8" id="KW-0521">NADP</keyword>
<dbReference type="SUPFAM" id="SSF142764">
    <property type="entry name" value="YgbK-like"/>
    <property type="match status" value="1"/>
</dbReference>
<dbReference type="Gene3D" id="3.40.50.10840">
    <property type="entry name" value="Putative sugar-binding, N-terminal domain"/>
    <property type="match status" value="1"/>
</dbReference>
<comment type="similarity">
    <text evidence="2">Belongs to the four-carbon acid sugar kinase family.</text>
</comment>
<protein>
    <submittedName>
        <fullName evidence="15">Aldo/keto reductase</fullName>
    </submittedName>
</protein>
<sequence length="1071" mass="117346">MPEGISDTASKTLPKMQYARLGRSGMKVSRIILGGMAFGKPTWEGSPWTLDEEASMEVIKRAWDLGINTWDTADTYSNGESERILGKFIKKHNIPRSKVVIMTKLFNPVMDDDSRPAPADPYSQELVNQMGLSRKHIFDAVDASLERLGTSYIDVLQLHRLDRETEPEEIMRALHDVVSMGKVRYLGGSSMATWEFARLQYTAKMNGWTPFASMQPFYNLLYREEEREMIPFCKAEGVGIIPWSPLARGLLGKPVGATSARNEADSKTKKWFGDANSEIVSRVEELSIKKGVSMASVATAWVLRKGCNPIVGLTSVQRVEQIVEAFEVDLNDEDLNVNFVCDMTELGTVRSEVRRVQCTAVGGSRSSPLPLKRTLESLPPLKSSLEETRSHTRAQIWSNPQIPVLVALDDDPTGTQTCHDIPVLTTWSVEVLAQELANTKAGSGFFILTNSRALHPPAARDLMIEICTNLKAASAKAGRPFEIVLRGDSTLRGHFPLEPEAAEEVLGQSDAWILAPFFLQGGRYTIDNVHYVAEGDVLVPAGETPFAKDATFGYKSSDLRDWVVEKSKGAISRERVQGLSLSDARSGGADAIAAKLMKGAKGTVFIVNAAAEEDMDIIVHGILRASAQGKKFLFRSGAAFVSARLGISPIPPISAEQLALDGTKGGLIIAGSYVPKTTAQLKYLREHSSDKLTTVELDVNKLLESPESREEELQRALATAESELQKPQDVLVMTSRKLITGADERSSLDIGSTVAAVLVAFLTKLKATPRYIIAKGGITSSDMATKGLGMKRAMIVGQAAAGVPLWRCDEPSSKHPGLPYVVFPGNVHLQEQLPVLHSPALTPEAGVVFQVHSLLTADATHNLDVEVASFRAVEGHVAIAVPLPSLHVGPLFRIQVHIVQETRHAFRRPLPACLVRRPRPVLDVLCKHSIRNPVVYPLARRRIVALSNCKMRAPIEPYRQGTTRSQDRNPRMKSLGVVQKRHRLSYRDESRGARFVGRMHVFSSEALKAYPSEGSAPERARKALSCNGEVALVQVACDDGVEVTRQNGCHLSWSGPDVVGGRFARKRLALV</sequence>
<evidence type="ECO:0000256" key="9">
    <source>
        <dbReference type="ARBA" id="ARBA00023002"/>
    </source>
</evidence>
<dbReference type="GO" id="GO:0005829">
    <property type="term" value="C:cytosol"/>
    <property type="evidence" value="ECO:0007669"/>
    <property type="project" value="UniProtKB-ARBA"/>
</dbReference>
<dbReference type="STRING" id="1460663.A0A177C2U0"/>
<organism evidence="15 16">
    <name type="scientific">Paraphaeosphaeria sporulosa</name>
    <dbReference type="NCBI Taxonomy" id="1460663"/>
    <lineage>
        <taxon>Eukaryota</taxon>
        <taxon>Fungi</taxon>
        <taxon>Dikarya</taxon>
        <taxon>Ascomycota</taxon>
        <taxon>Pezizomycotina</taxon>
        <taxon>Dothideomycetes</taxon>
        <taxon>Pleosporomycetidae</taxon>
        <taxon>Pleosporales</taxon>
        <taxon>Massarineae</taxon>
        <taxon>Didymosphaeriaceae</taxon>
        <taxon>Paraphaeosphaeria</taxon>
    </lineage>
</organism>
<evidence type="ECO:0000259" key="13">
    <source>
        <dbReference type="Pfam" id="PF07005"/>
    </source>
</evidence>
<evidence type="ECO:0000313" key="16">
    <source>
        <dbReference type="Proteomes" id="UP000077069"/>
    </source>
</evidence>
<dbReference type="GO" id="GO:0016301">
    <property type="term" value="F:kinase activity"/>
    <property type="evidence" value="ECO:0007669"/>
    <property type="project" value="UniProtKB-KW"/>
</dbReference>
<dbReference type="GO" id="GO:0005524">
    <property type="term" value="F:ATP binding"/>
    <property type="evidence" value="ECO:0007669"/>
    <property type="project" value="UniProtKB-KW"/>
</dbReference>
<dbReference type="InterPro" id="IPR023210">
    <property type="entry name" value="NADP_OxRdtase_dom"/>
</dbReference>
<keyword evidence="5" id="KW-0547">Nucleotide-binding</keyword>
<evidence type="ECO:0000256" key="5">
    <source>
        <dbReference type="ARBA" id="ARBA00022741"/>
    </source>
</evidence>
<evidence type="ECO:0000256" key="2">
    <source>
        <dbReference type="ARBA" id="ARBA00005715"/>
    </source>
</evidence>
<evidence type="ECO:0000256" key="3">
    <source>
        <dbReference type="ARBA" id="ARBA00007905"/>
    </source>
</evidence>
<feature type="domain" description="NADP-dependent oxidoreductase" evidence="12">
    <location>
        <begin position="30"/>
        <end position="335"/>
    </location>
</feature>
<dbReference type="PANTHER" id="PTHR43364:SF15">
    <property type="entry name" value="ARYL-ALCOHOL DEHYDROGENASE AAD16-RELATED"/>
    <property type="match status" value="1"/>
</dbReference>
<dbReference type="Pfam" id="PF07005">
    <property type="entry name" value="SBD_N"/>
    <property type="match status" value="1"/>
</dbReference>
<comment type="similarity">
    <text evidence="3">Belongs to the aldo/keto reductase family.</text>
</comment>